<dbReference type="Proteomes" id="UP000031518">
    <property type="component" value="Unassembled WGS sequence"/>
</dbReference>
<organism evidence="4 5">
    <name type="scientific">Pyrinomonas methylaliphatogenes</name>
    <dbReference type="NCBI Taxonomy" id="454194"/>
    <lineage>
        <taxon>Bacteria</taxon>
        <taxon>Pseudomonadati</taxon>
        <taxon>Acidobacteriota</taxon>
        <taxon>Blastocatellia</taxon>
        <taxon>Blastocatellales</taxon>
        <taxon>Pyrinomonadaceae</taxon>
        <taxon>Pyrinomonas</taxon>
    </lineage>
</organism>
<dbReference type="RefSeq" id="WP_162199795.1">
    <property type="nucleotide sequence ID" value="NZ_CBXV010000004.1"/>
</dbReference>
<dbReference type="EMBL" id="CBXV010000004">
    <property type="protein sequence ID" value="CDM64931.1"/>
    <property type="molecule type" value="Genomic_DNA"/>
</dbReference>
<dbReference type="STRING" id="454194.PYK22_00926"/>
<name>A0A0B6WV00_9BACT</name>
<gene>
    <name evidence="4" type="ORF">PYK22_00926</name>
</gene>
<dbReference type="Pfam" id="PF03793">
    <property type="entry name" value="PASTA"/>
    <property type="match status" value="1"/>
</dbReference>
<evidence type="ECO:0000313" key="5">
    <source>
        <dbReference type="Proteomes" id="UP000031518"/>
    </source>
</evidence>
<feature type="domain" description="PASTA" evidence="3">
    <location>
        <begin position="31"/>
        <end position="98"/>
    </location>
</feature>
<dbReference type="SMART" id="SM00740">
    <property type="entry name" value="PASTA"/>
    <property type="match status" value="1"/>
</dbReference>
<dbReference type="PROSITE" id="PS51178">
    <property type="entry name" value="PASTA"/>
    <property type="match status" value="1"/>
</dbReference>
<proteinExistence type="predicted"/>
<dbReference type="InterPro" id="IPR005543">
    <property type="entry name" value="PASTA_dom"/>
</dbReference>
<sequence length="223" mass="24286">MGAIWRRLAIIIATAAMFFIGLVGTVYLSLRSSEVRVPNVVGRSRWDGEAELERIGLKMRVRVTRPSLKVSPDTILDQSPRAGEVVKVGQTIAVVVSRAPIGGEVEALQESEKAAQEAAAQPTPMLENANRNERRRVENKNANHNANVNGNLNVNANANHNLNANLGANVGANLNLNQNRRLPSNANNANAGTRMNTNANHNVNRARTTTNVNRPRMPAERQP</sequence>
<evidence type="ECO:0000256" key="1">
    <source>
        <dbReference type="SAM" id="MobiDB-lite"/>
    </source>
</evidence>
<reference evidence="4 5" key="1">
    <citation type="submission" date="2013-12" db="EMBL/GenBank/DDBJ databases">
        <authorList>
            <person name="Stott M."/>
        </authorList>
    </citation>
    <scope>NUCLEOTIDE SEQUENCE [LARGE SCALE GENOMIC DNA]</scope>
    <source>
        <strain evidence="4 5">K22</strain>
    </source>
</reference>
<feature type="transmembrane region" description="Helical" evidence="2">
    <location>
        <begin position="7"/>
        <end position="30"/>
    </location>
</feature>
<evidence type="ECO:0000313" key="4">
    <source>
        <dbReference type="EMBL" id="CDM64931.1"/>
    </source>
</evidence>
<keyword evidence="2" id="KW-0812">Transmembrane</keyword>
<keyword evidence="5" id="KW-1185">Reference proteome</keyword>
<evidence type="ECO:0000256" key="2">
    <source>
        <dbReference type="SAM" id="Phobius"/>
    </source>
</evidence>
<dbReference type="CDD" id="cd06577">
    <property type="entry name" value="PASTA_pknB"/>
    <property type="match status" value="1"/>
</dbReference>
<reference evidence="4 5" key="2">
    <citation type="submission" date="2015-01" db="EMBL/GenBank/DDBJ databases">
        <title>Complete genome sequence of Pyrinomonas methylaliphatogenes type strain K22T.</title>
        <authorList>
            <person name="Lee K.C.Y."/>
            <person name="Power J.F."/>
            <person name="Dunfield P.F."/>
            <person name="Morgan X.C."/>
            <person name="Huttenhower C."/>
            <person name="Stott M.B."/>
        </authorList>
    </citation>
    <scope>NUCLEOTIDE SEQUENCE [LARGE SCALE GENOMIC DNA]</scope>
    <source>
        <strain evidence="4 5">K22</strain>
    </source>
</reference>
<dbReference type="Gene3D" id="3.30.10.20">
    <property type="match status" value="1"/>
</dbReference>
<accession>A0A0B6WV00</accession>
<feature type="compositionally biased region" description="Low complexity" evidence="1">
    <location>
        <begin position="193"/>
        <end position="216"/>
    </location>
</feature>
<keyword evidence="2" id="KW-1133">Transmembrane helix</keyword>
<evidence type="ECO:0000259" key="3">
    <source>
        <dbReference type="PROSITE" id="PS51178"/>
    </source>
</evidence>
<feature type="region of interest" description="Disordered" evidence="1">
    <location>
        <begin position="187"/>
        <end position="223"/>
    </location>
</feature>
<protein>
    <recommendedName>
        <fullName evidence="3">PASTA domain-containing protein</fullName>
    </recommendedName>
</protein>
<keyword evidence="2" id="KW-0472">Membrane</keyword>
<dbReference type="AlphaFoldDB" id="A0A0B6WV00"/>